<comment type="caution">
    <text evidence="1">The sequence shown here is derived from an EMBL/GenBank/DDBJ whole genome shotgun (WGS) entry which is preliminary data.</text>
</comment>
<dbReference type="RefSeq" id="WP_382361116.1">
    <property type="nucleotide sequence ID" value="NZ_JBHLWV010000012.1"/>
</dbReference>
<protein>
    <recommendedName>
        <fullName evidence="3">Transposase</fullName>
    </recommendedName>
</protein>
<keyword evidence="2" id="KW-1185">Reference proteome</keyword>
<gene>
    <name evidence="1" type="ORF">ACFFJD_03695</name>
</gene>
<dbReference type="Gene3D" id="3.40.630.30">
    <property type="match status" value="1"/>
</dbReference>
<sequence length="139" mass="15224">MLRSSVLPSVVLRRTPGAARGSYVFDVEYRGRTGMRCGLDVSAKSRATAVVWFDDRVREHSAVASAALQTLADFCFTDLTLQRIEVGALAGDATLPELLTELGMHAESTAQPFPDPLGRLGDFSRWALARSQWMRARPA</sequence>
<evidence type="ECO:0008006" key="3">
    <source>
        <dbReference type="Google" id="ProtNLM"/>
    </source>
</evidence>
<reference evidence="1 2" key="1">
    <citation type="submission" date="2024-09" db="EMBL/GenBank/DDBJ databases">
        <authorList>
            <person name="Sun Q."/>
            <person name="Mori K."/>
        </authorList>
    </citation>
    <scope>NUCLEOTIDE SEQUENCE [LARGE SCALE GENOMIC DNA]</scope>
    <source>
        <strain evidence="1 2">CCM 7957</strain>
    </source>
</reference>
<evidence type="ECO:0000313" key="2">
    <source>
        <dbReference type="Proteomes" id="UP001589783"/>
    </source>
</evidence>
<organism evidence="1 2">
    <name type="scientific">Gordonia phosphorivorans</name>
    <dbReference type="NCBI Taxonomy" id="1056982"/>
    <lineage>
        <taxon>Bacteria</taxon>
        <taxon>Bacillati</taxon>
        <taxon>Actinomycetota</taxon>
        <taxon>Actinomycetes</taxon>
        <taxon>Mycobacteriales</taxon>
        <taxon>Gordoniaceae</taxon>
        <taxon>Gordonia</taxon>
    </lineage>
</organism>
<accession>A0ABV6H5T5</accession>
<evidence type="ECO:0000313" key="1">
    <source>
        <dbReference type="EMBL" id="MFC0313957.1"/>
    </source>
</evidence>
<proteinExistence type="predicted"/>
<dbReference type="Proteomes" id="UP001589783">
    <property type="component" value="Unassembled WGS sequence"/>
</dbReference>
<dbReference type="EMBL" id="JBHLWV010000012">
    <property type="protein sequence ID" value="MFC0313957.1"/>
    <property type="molecule type" value="Genomic_DNA"/>
</dbReference>
<name>A0ABV6H5T5_9ACTN</name>